<evidence type="ECO:0000313" key="5">
    <source>
        <dbReference type="EMBL" id="KAG9469169.1"/>
    </source>
</evidence>
<dbReference type="Proteomes" id="UP000770717">
    <property type="component" value="Unassembled WGS sequence"/>
</dbReference>
<keyword evidence="6" id="KW-1185">Reference proteome</keyword>
<sequence>MDGTLFCVFPGVQSQRLVQSADPVVIKPGTSHKLSCEGFDYSFSGYYMSWVRESSDGRLQWVSAISNGGSTYYHDSVKGRCTISRDNSKNMLHLQMSDVKPEDTARYYCARDAH</sequence>
<evidence type="ECO:0000256" key="3">
    <source>
        <dbReference type="ARBA" id="ARBA00043265"/>
    </source>
</evidence>
<evidence type="ECO:0000256" key="1">
    <source>
        <dbReference type="ARBA" id="ARBA00022859"/>
    </source>
</evidence>
<evidence type="ECO:0000313" key="6">
    <source>
        <dbReference type="Proteomes" id="UP000770717"/>
    </source>
</evidence>
<gene>
    <name evidence="5" type="ORF">GDO78_021092</name>
</gene>
<keyword evidence="2" id="KW-1064">Adaptive immunity</keyword>
<dbReference type="OrthoDB" id="8865476at2759"/>
<dbReference type="PROSITE" id="PS50835">
    <property type="entry name" value="IG_LIKE"/>
    <property type="match status" value="1"/>
</dbReference>
<dbReference type="Pfam" id="PF07686">
    <property type="entry name" value="V-set"/>
    <property type="match status" value="1"/>
</dbReference>
<reference evidence="5" key="1">
    <citation type="thesis" date="2020" institute="ProQuest LLC" country="789 East Eisenhower Parkway, Ann Arbor, MI, USA">
        <title>Comparative Genomics and Chromosome Evolution.</title>
        <authorList>
            <person name="Mudd A.B."/>
        </authorList>
    </citation>
    <scope>NUCLEOTIDE SEQUENCE</scope>
    <source>
        <strain evidence="5">HN-11 Male</strain>
        <tissue evidence="5">Kidney and liver</tissue>
    </source>
</reference>
<dbReference type="GO" id="GO:0002250">
    <property type="term" value="P:adaptive immune response"/>
    <property type="evidence" value="ECO:0007669"/>
    <property type="project" value="UniProtKB-KW"/>
</dbReference>
<dbReference type="Gene3D" id="2.60.40.10">
    <property type="entry name" value="Immunoglobulins"/>
    <property type="match status" value="1"/>
</dbReference>
<dbReference type="GO" id="GO:0019814">
    <property type="term" value="C:immunoglobulin complex"/>
    <property type="evidence" value="ECO:0007669"/>
    <property type="project" value="UniProtKB-KW"/>
</dbReference>
<dbReference type="InterPro" id="IPR050199">
    <property type="entry name" value="IgHV"/>
</dbReference>
<dbReference type="SUPFAM" id="SSF48726">
    <property type="entry name" value="Immunoglobulin"/>
    <property type="match status" value="1"/>
</dbReference>
<dbReference type="InterPro" id="IPR013106">
    <property type="entry name" value="Ig_V-set"/>
</dbReference>
<keyword evidence="3" id="KW-1280">Immunoglobulin</keyword>
<dbReference type="GO" id="GO:0005576">
    <property type="term" value="C:extracellular region"/>
    <property type="evidence" value="ECO:0007669"/>
    <property type="project" value="UniProtKB-ARBA"/>
</dbReference>
<accession>A0A8J6EHR6</accession>
<comment type="caution">
    <text evidence="5">The sequence shown here is derived from an EMBL/GenBank/DDBJ whole genome shotgun (WGS) entry which is preliminary data.</text>
</comment>
<feature type="domain" description="Ig-like" evidence="4">
    <location>
        <begin position="10"/>
        <end position="114"/>
    </location>
</feature>
<keyword evidence="1" id="KW-0391">Immunity</keyword>
<proteinExistence type="predicted"/>
<organism evidence="5 6">
    <name type="scientific">Eleutherodactylus coqui</name>
    <name type="common">Puerto Rican coqui</name>
    <dbReference type="NCBI Taxonomy" id="57060"/>
    <lineage>
        <taxon>Eukaryota</taxon>
        <taxon>Metazoa</taxon>
        <taxon>Chordata</taxon>
        <taxon>Craniata</taxon>
        <taxon>Vertebrata</taxon>
        <taxon>Euteleostomi</taxon>
        <taxon>Amphibia</taxon>
        <taxon>Batrachia</taxon>
        <taxon>Anura</taxon>
        <taxon>Neobatrachia</taxon>
        <taxon>Hyloidea</taxon>
        <taxon>Eleutherodactylidae</taxon>
        <taxon>Eleutherodactylinae</taxon>
        <taxon>Eleutherodactylus</taxon>
        <taxon>Eleutherodactylus</taxon>
    </lineage>
</organism>
<dbReference type="EMBL" id="WNTK01000604">
    <property type="protein sequence ID" value="KAG9469169.1"/>
    <property type="molecule type" value="Genomic_DNA"/>
</dbReference>
<protein>
    <recommendedName>
        <fullName evidence="4">Ig-like domain-containing protein</fullName>
    </recommendedName>
</protein>
<dbReference type="InterPro" id="IPR007110">
    <property type="entry name" value="Ig-like_dom"/>
</dbReference>
<dbReference type="InterPro" id="IPR013783">
    <property type="entry name" value="Ig-like_fold"/>
</dbReference>
<dbReference type="PANTHER" id="PTHR23266">
    <property type="entry name" value="IMMUNOGLOBULIN HEAVY CHAIN"/>
    <property type="match status" value="1"/>
</dbReference>
<evidence type="ECO:0000259" key="4">
    <source>
        <dbReference type="PROSITE" id="PS50835"/>
    </source>
</evidence>
<evidence type="ECO:0000256" key="2">
    <source>
        <dbReference type="ARBA" id="ARBA00023130"/>
    </source>
</evidence>
<name>A0A8J6EHR6_ELECQ</name>
<dbReference type="SMART" id="SM00406">
    <property type="entry name" value="IGv"/>
    <property type="match status" value="1"/>
</dbReference>
<dbReference type="InterPro" id="IPR036179">
    <property type="entry name" value="Ig-like_dom_sf"/>
</dbReference>
<dbReference type="AlphaFoldDB" id="A0A8J6EHR6"/>